<gene>
    <name evidence="1" type="ORF">VNO78_11754</name>
</gene>
<evidence type="ECO:0000313" key="1">
    <source>
        <dbReference type="EMBL" id="KAK7400545.1"/>
    </source>
</evidence>
<name>A0AAN9SPN5_PSOTE</name>
<evidence type="ECO:0000313" key="2">
    <source>
        <dbReference type="Proteomes" id="UP001386955"/>
    </source>
</evidence>
<reference evidence="1 2" key="1">
    <citation type="submission" date="2024-01" db="EMBL/GenBank/DDBJ databases">
        <title>The genomes of 5 underutilized Papilionoideae crops provide insights into root nodulation and disease resistanc.</title>
        <authorList>
            <person name="Jiang F."/>
        </authorList>
    </citation>
    <scope>NUCLEOTIDE SEQUENCE [LARGE SCALE GENOMIC DNA]</scope>
    <source>
        <strain evidence="1">DUOXIRENSHENG_FW03</strain>
        <tissue evidence="1">Leaves</tissue>
    </source>
</reference>
<organism evidence="1 2">
    <name type="scientific">Psophocarpus tetragonolobus</name>
    <name type="common">Winged bean</name>
    <name type="synonym">Dolichos tetragonolobus</name>
    <dbReference type="NCBI Taxonomy" id="3891"/>
    <lineage>
        <taxon>Eukaryota</taxon>
        <taxon>Viridiplantae</taxon>
        <taxon>Streptophyta</taxon>
        <taxon>Embryophyta</taxon>
        <taxon>Tracheophyta</taxon>
        <taxon>Spermatophyta</taxon>
        <taxon>Magnoliopsida</taxon>
        <taxon>eudicotyledons</taxon>
        <taxon>Gunneridae</taxon>
        <taxon>Pentapetalae</taxon>
        <taxon>rosids</taxon>
        <taxon>fabids</taxon>
        <taxon>Fabales</taxon>
        <taxon>Fabaceae</taxon>
        <taxon>Papilionoideae</taxon>
        <taxon>50 kb inversion clade</taxon>
        <taxon>NPAAA clade</taxon>
        <taxon>indigoferoid/millettioid clade</taxon>
        <taxon>Phaseoleae</taxon>
        <taxon>Psophocarpus</taxon>
    </lineage>
</organism>
<comment type="caution">
    <text evidence="1">The sequence shown here is derived from an EMBL/GenBank/DDBJ whole genome shotgun (WGS) entry which is preliminary data.</text>
</comment>
<dbReference type="Proteomes" id="UP001386955">
    <property type="component" value="Unassembled WGS sequence"/>
</dbReference>
<accession>A0AAN9SPN5</accession>
<dbReference type="AlphaFoldDB" id="A0AAN9SPN5"/>
<keyword evidence="2" id="KW-1185">Reference proteome</keyword>
<sequence length="116" mass="12886">MDIDNDGATNSFQDSPGNIRQSLGYMDQLLMGLRRKGYNSAEHRFLGLRLLLVRSMPPFVVQGKRLRPDSRVISPLYVPTIKSKPDRYASDSDLRIKVGCVSVLTALSLCSVQSVS</sequence>
<protein>
    <submittedName>
        <fullName evidence="1">Uncharacterized protein</fullName>
    </submittedName>
</protein>
<proteinExistence type="predicted"/>
<dbReference type="EMBL" id="JAYMYS010000003">
    <property type="protein sequence ID" value="KAK7400545.1"/>
    <property type="molecule type" value="Genomic_DNA"/>
</dbReference>